<evidence type="ECO:0000256" key="4">
    <source>
        <dbReference type="ARBA" id="ARBA00022723"/>
    </source>
</evidence>
<dbReference type="GeneID" id="63789015"/>
<dbReference type="PIRSF" id="PIRSF038928">
    <property type="entry name" value="Catalase_clade1-3"/>
    <property type="match status" value="1"/>
</dbReference>
<reference evidence="14 15" key="1">
    <citation type="submission" date="2016-07" db="EMBL/GenBank/DDBJ databases">
        <title>Pervasive Adenine N6-methylation of Active Genes in Fungi.</title>
        <authorList>
            <consortium name="DOE Joint Genome Institute"/>
            <person name="Mondo S.J."/>
            <person name="Dannebaum R.O."/>
            <person name="Kuo R.C."/>
            <person name="Labutti K."/>
            <person name="Haridas S."/>
            <person name="Kuo A."/>
            <person name="Salamov A."/>
            <person name="Ahrendt S.R."/>
            <person name="Lipzen A."/>
            <person name="Sullivan W."/>
            <person name="Andreopoulos W.B."/>
            <person name="Clum A."/>
            <person name="Lindquist E."/>
            <person name="Daum C."/>
            <person name="Ramamoorthy G.K."/>
            <person name="Gryganskyi A."/>
            <person name="Culley D."/>
            <person name="Magnuson J.K."/>
            <person name="James T.Y."/>
            <person name="O'Malley M.A."/>
            <person name="Stajich J.E."/>
            <person name="Spatafora J.W."/>
            <person name="Visel A."/>
            <person name="Grigoriev I.V."/>
        </authorList>
    </citation>
    <scope>NUCLEOTIDE SEQUENCE [LARGE SCALE GENOMIC DNA]</scope>
    <source>
        <strain evidence="14 15">12-1054</strain>
    </source>
</reference>
<dbReference type="PANTHER" id="PTHR11465:SF62">
    <property type="entry name" value="CATALASE T"/>
    <property type="match status" value="1"/>
</dbReference>
<dbReference type="GO" id="GO:0042542">
    <property type="term" value="P:response to hydrogen peroxide"/>
    <property type="evidence" value="ECO:0007669"/>
    <property type="project" value="TreeGrafter"/>
</dbReference>
<evidence type="ECO:0000256" key="12">
    <source>
        <dbReference type="RuleBase" id="RU004142"/>
    </source>
</evidence>
<keyword evidence="3 10" id="KW-0349">Heme</keyword>
<dbReference type="InterPro" id="IPR011614">
    <property type="entry name" value="Catalase_core"/>
</dbReference>
<evidence type="ECO:0000256" key="7">
    <source>
        <dbReference type="ARBA" id="ARBA00023324"/>
    </source>
</evidence>
<dbReference type="PRINTS" id="PR00067">
    <property type="entry name" value="CATALASE"/>
</dbReference>
<evidence type="ECO:0000256" key="6">
    <source>
        <dbReference type="ARBA" id="ARBA00023004"/>
    </source>
</evidence>
<dbReference type="RefSeq" id="XP_040724213.1">
    <property type="nucleotide sequence ID" value="XM_040872416.1"/>
</dbReference>
<evidence type="ECO:0000256" key="1">
    <source>
        <dbReference type="ARBA" id="ARBA00005329"/>
    </source>
</evidence>
<dbReference type="GO" id="GO:0005739">
    <property type="term" value="C:mitochondrion"/>
    <property type="evidence" value="ECO:0007669"/>
    <property type="project" value="TreeGrafter"/>
</dbReference>
<dbReference type="OrthoDB" id="6880011at2759"/>
<dbReference type="InterPro" id="IPR018028">
    <property type="entry name" value="Catalase"/>
</dbReference>
<dbReference type="OMA" id="FYNQGAR"/>
<evidence type="ECO:0000313" key="15">
    <source>
        <dbReference type="Proteomes" id="UP000193685"/>
    </source>
</evidence>
<dbReference type="GO" id="GO:0004096">
    <property type="term" value="F:catalase activity"/>
    <property type="evidence" value="ECO:0007669"/>
    <property type="project" value="UniProtKB-EC"/>
</dbReference>
<dbReference type="PROSITE" id="PS00437">
    <property type="entry name" value="CATALASE_1"/>
    <property type="match status" value="1"/>
</dbReference>
<dbReference type="GO" id="GO:0005777">
    <property type="term" value="C:peroxisome"/>
    <property type="evidence" value="ECO:0007669"/>
    <property type="project" value="TreeGrafter"/>
</dbReference>
<comment type="function">
    <text evidence="8 12">Catalyzes the degradation of hydrogen peroxide (H(2)O(2)) generated by peroxisomal oxidases to water and oxygen, thereby protecting cells from the toxic effects of hydrogen peroxide.</text>
</comment>
<dbReference type="GO" id="GO:0020037">
    <property type="term" value="F:heme binding"/>
    <property type="evidence" value="ECO:0007669"/>
    <property type="project" value="InterPro"/>
</dbReference>
<dbReference type="InterPro" id="IPR024711">
    <property type="entry name" value="Catalase_clade1/3"/>
</dbReference>
<dbReference type="GO" id="GO:0042744">
    <property type="term" value="P:hydrogen peroxide catabolic process"/>
    <property type="evidence" value="ECO:0007669"/>
    <property type="project" value="UniProtKB-KW"/>
</dbReference>
<dbReference type="PANTHER" id="PTHR11465">
    <property type="entry name" value="CATALASE"/>
    <property type="match status" value="1"/>
</dbReference>
<feature type="domain" description="Catalase core" evidence="13">
    <location>
        <begin position="31"/>
        <end position="415"/>
    </location>
</feature>
<keyword evidence="2 11" id="KW-0575">Peroxidase</keyword>
<dbReference type="Pfam" id="PF00199">
    <property type="entry name" value="Catalase"/>
    <property type="match status" value="1"/>
</dbReference>
<evidence type="ECO:0000256" key="10">
    <source>
        <dbReference type="PIRSR" id="PIRSR038928-2"/>
    </source>
</evidence>
<feature type="active site" evidence="9">
    <location>
        <position position="78"/>
    </location>
</feature>
<feature type="active site" evidence="9">
    <location>
        <position position="151"/>
    </location>
</feature>
<dbReference type="InterPro" id="IPR002226">
    <property type="entry name" value="Catalase_haem_BS"/>
</dbReference>
<proteinExistence type="inferred from homology"/>
<keyword evidence="15" id="KW-1185">Reference proteome</keyword>
<dbReference type="SMART" id="SM01060">
    <property type="entry name" value="Catalase"/>
    <property type="match status" value="1"/>
</dbReference>
<gene>
    <name evidence="14" type="ORF">BCR37DRAFT_64766</name>
</gene>
<evidence type="ECO:0000256" key="11">
    <source>
        <dbReference type="RuleBase" id="RU000498"/>
    </source>
</evidence>
<evidence type="ECO:0000256" key="3">
    <source>
        <dbReference type="ARBA" id="ARBA00022617"/>
    </source>
</evidence>
<evidence type="ECO:0000313" key="14">
    <source>
        <dbReference type="EMBL" id="ORY80325.1"/>
    </source>
</evidence>
<dbReference type="Proteomes" id="UP000193685">
    <property type="component" value="Unassembled WGS sequence"/>
</dbReference>
<keyword evidence="5 11" id="KW-0560">Oxidoreductase</keyword>
<keyword evidence="7 11" id="KW-0376">Hydrogen peroxide</keyword>
<dbReference type="FunFam" id="2.40.180.10:FF:000001">
    <property type="entry name" value="Catalase"/>
    <property type="match status" value="1"/>
</dbReference>
<dbReference type="EMBL" id="MCFI01000013">
    <property type="protein sequence ID" value="ORY80325.1"/>
    <property type="molecule type" value="Genomic_DNA"/>
</dbReference>
<dbReference type="STRING" id="56484.A0A1Y2FBT9"/>
<comment type="catalytic activity">
    <reaction evidence="11">
        <text>2 H2O2 = O2 + 2 H2O</text>
        <dbReference type="Rhea" id="RHEA:20309"/>
        <dbReference type="ChEBI" id="CHEBI:15377"/>
        <dbReference type="ChEBI" id="CHEBI:15379"/>
        <dbReference type="ChEBI" id="CHEBI:16240"/>
        <dbReference type="EC" id="1.11.1.6"/>
    </reaction>
</comment>
<dbReference type="Pfam" id="PF06628">
    <property type="entry name" value="Catalase-rel"/>
    <property type="match status" value="1"/>
</dbReference>
<evidence type="ECO:0000256" key="2">
    <source>
        <dbReference type="ARBA" id="ARBA00022559"/>
    </source>
</evidence>
<dbReference type="PROSITE" id="PS51402">
    <property type="entry name" value="CATALASE_3"/>
    <property type="match status" value="1"/>
</dbReference>
<comment type="caution">
    <text evidence="14">The sequence shown here is derived from an EMBL/GenBank/DDBJ whole genome shotgun (WGS) entry which is preliminary data.</text>
</comment>
<dbReference type="SUPFAM" id="SSF56634">
    <property type="entry name" value="Heme-dependent catalase-like"/>
    <property type="match status" value="1"/>
</dbReference>
<keyword evidence="6 10" id="KW-0408">Iron</keyword>
<evidence type="ECO:0000256" key="8">
    <source>
        <dbReference type="ARBA" id="ARBA00044729"/>
    </source>
</evidence>
<dbReference type="AlphaFoldDB" id="A0A1Y2FBT9"/>
<name>A0A1Y2FBT9_PROLT</name>
<comment type="cofactor">
    <cofactor evidence="10">
        <name>heme</name>
        <dbReference type="ChEBI" id="CHEBI:30413"/>
    </cofactor>
</comment>
<dbReference type="CDD" id="cd08157">
    <property type="entry name" value="catalase_fungal"/>
    <property type="match status" value="1"/>
</dbReference>
<dbReference type="GO" id="GO:0046872">
    <property type="term" value="F:metal ion binding"/>
    <property type="evidence" value="ECO:0007669"/>
    <property type="project" value="UniProtKB-KW"/>
</dbReference>
<sequence length="541" mass="60823">MAPENNKGKTGLNFKLRDFGADAADSGAVYTTSNGVRMPNPAEAQRVGENGPLLLQDFHLLDLISHFDRERIPERVVHAKGAGAHGTFTCTKSLKDLCMTGIFAEEGKSCPVTVRFSTVGGESGSLDAARDPRGFSIKHRTDEGNMDWVFNNTPIFFLRDPALFPLFIHTQKRHPQTHLTHAQDSTAFWDYLSQNPEAVHQFMILMGDRGIPSSYATMNGYSSHTFKLVNDEGEWVYAQFHIMADEGVKTLTNDEAAKLPPDSHTQDLFERIESGKFPTWTYNVQTMTPKQAEQSGINVFDLTKVWPHKEFPLREFGKLVLDSNPANYFSEVELAAFNPAHLLPGIEPSADPVLQSRLFSYPDAHRYRIGSNYQQLPVNQTNTPYLAGNFQRDGQMAYYNQGARPNYMSSLNPIKLSERKYGIDKVHAEYMGNAIAYLSSIRKEDFDQPRALWTKVFDAGQRERITDTISGHMANVSDPEIIKRCIGIFYEVHEEFGRLIEKKTGCKDAYHSIEGMKFTQRNEMGAGVNATNGSQNDSTHK</sequence>
<protein>
    <recommendedName>
        <fullName evidence="11">Catalase</fullName>
        <ecNumber evidence="11">1.11.1.6</ecNumber>
    </recommendedName>
</protein>
<dbReference type="EC" id="1.11.1.6" evidence="11"/>
<feature type="binding site" description="axial binding residue" evidence="10">
    <location>
        <position position="361"/>
    </location>
    <ligand>
        <name>heme</name>
        <dbReference type="ChEBI" id="CHEBI:30413"/>
    </ligand>
    <ligandPart>
        <name>Fe</name>
        <dbReference type="ChEBI" id="CHEBI:18248"/>
    </ligandPart>
</feature>
<dbReference type="InterPro" id="IPR010582">
    <property type="entry name" value="Catalase_immune_responsive"/>
</dbReference>
<evidence type="ECO:0000256" key="5">
    <source>
        <dbReference type="ARBA" id="ARBA00023002"/>
    </source>
</evidence>
<keyword evidence="4 10" id="KW-0479">Metal-binding</keyword>
<evidence type="ECO:0000256" key="9">
    <source>
        <dbReference type="PIRSR" id="PIRSR038928-1"/>
    </source>
</evidence>
<comment type="similarity">
    <text evidence="1 11">Belongs to the catalase family.</text>
</comment>
<dbReference type="InterPro" id="IPR020835">
    <property type="entry name" value="Catalase_sf"/>
</dbReference>
<dbReference type="PROSITE" id="PS00438">
    <property type="entry name" value="CATALASE_2"/>
    <property type="match status" value="1"/>
</dbReference>
<dbReference type="InterPro" id="IPR024708">
    <property type="entry name" value="Catalase_AS"/>
</dbReference>
<accession>A0A1Y2FBT9</accession>
<organism evidence="14 15">
    <name type="scientific">Protomyces lactucae-debilis</name>
    <dbReference type="NCBI Taxonomy" id="2754530"/>
    <lineage>
        <taxon>Eukaryota</taxon>
        <taxon>Fungi</taxon>
        <taxon>Dikarya</taxon>
        <taxon>Ascomycota</taxon>
        <taxon>Taphrinomycotina</taxon>
        <taxon>Taphrinomycetes</taxon>
        <taxon>Taphrinales</taxon>
        <taxon>Protomycetaceae</taxon>
        <taxon>Protomyces</taxon>
    </lineage>
</organism>
<evidence type="ECO:0000259" key="13">
    <source>
        <dbReference type="SMART" id="SM01060"/>
    </source>
</evidence>
<dbReference type="Gene3D" id="2.40.180.10">
    <property type="entry name" value="Catalase core domain"/>
    <property type="match status" value="1"/>
</dbReference>